<dbReference type="InParanoid" id="D1C946"/>
<dbReference type="AlphaFoldDB" id="D1C946"/>
<dbReference type="HOGENOM" id="CLU_137908_1_0_0"/>
<dbReference type="PIRSF" id="PIRSF016498">
    <property type="entry name" value="UCP016498"/>
    <property type="match status" value="1"/>
</dbReference>
<sequence>MAEDALPHYFTVEEARALVPRLRGILTAIQAEKQQLDQEVVALQQLTPAMRSNGHGAEANRREERIAELVAALQEKVQQLMEQGIEVKDLNMGLVDFPSLRGGRVVYLCWRVDEPTVAFWHETDAGYAGRQPLEE</sequence>
<reference evidence="3" key="1">
    <citation type="submission" date="2009-11" db="EMBL/GenBank/DDBJ databases">
        <title>The complete chromosome 2 of Sphaerobacter thermophilus DSM 20745.</title>
        <authorList>
            <person name="Lucas S."/>
            <person name="Copeland A."/>
            <person name="Lapidus A."/>
            <person name="Glavina del Rio T."/>
            <person name="Dalin E."/>
            <person name="Tice H."/>
            <person name="Bruce D."/>
            <person name="Goodwin L."/>
            <person name="Pitluck S."/>
            <person name="Kyrpides N."/>
            <person name="Mavromatis K."/>
            <person name="Ivanova N."/>
            <person name="Mikhailova N."/>
            <person name="LaButti K.M."/>
            <person name="Clum A."/>
            <person name="Sun H.I."/>
            <person name="Brettin T."/>
            <person name="Detter J.C."/>
            <person name="Han C."/>
            <person name="Larimer F."/>
            <person name="Land M."/>
            <person name="Hauser L."/>
            <person name="Markowitz V."/>
            <person name="Cheng J.F."/>
            <person name="Hugenholtz P."/>
            <person name="Woyke T."/>
            <person name="Wu D."/>
            <person name="Steenblock K."/>
            <person name="Schneider S."/>
            <person name="Pukall R."/>
            <person name="Goeker M."/>
            <person name="Klenk H.P."/>
            <person name="Eisen J.A."/>
        </authorList>
    </citation>
    <scope>NUCLEOTIDE SEQUENCE [LARGE SCALE GENOMIC DNA]</scope>
    <source>
        <strain evidence="3">ATCC 49802 / DSM 20745 / S 6022</strain>
    </source>
</reference>
<protein>
    <recommendedName>
        <fullName evidence="4">DUF2203 domain-containing protein</fullName>
    </recommendedName>
</protein>
<keyword evidence="1" id="KW-0175">Coiled coil</keyword>
<keyword evidence="3" id="KW-1185">Reference proteome</keyword>
<gene>
    <name evidence="2" type="ordered locus">Sthe_2932</name>
</gene>
<dbReference type="InterPro" id="IPR018699">
    <property type="entry name" value="DUF2203"/>
</dbReference>
<evidence type="ECO:0008006" key="4">
    <source>
        <dbReference type="Google" id="ProtNLM"/>
    </source>
</evidence>
<proteinExistence type="predicted"/>
<accession>D1C946</accession>
<dbReference type="STRING" id="479434.Sthe_2932"/>
<evidence type="ECO:0000313" key="2">
    <source>
        <dbReference type="EMBL" id="ACZ40339.1"/>
    </source>
</evidence>
<dbReference type="OrthoDB" id="9802910at2"/>
<dbReference type="EMBL" id="CP001824">
    <property type="protein sequence ID" value="ACZ40339.1"/>
    <property type="molecule type" value="Genomic_DNA"/>
</dbReference>
<dbReference type="KEGG" id="sti:Sthe_2932"/>
<name>D1C946_SPHTD</name>
<organism evidence="2 3">
    <name type="scientific">Sphaerobacter thermophilus (strain ATCC 49802 / DSM 20745 / KCCM 41009 / NCIMB 13125 / S 6022)</name>
    <dbReference type="NCBI Taxonomy" id="479434"/>
    <lineage>
        <taxon>Bacteria</taxon>
        <taxon>Pseudomonadati</taxon>
        <taxon>Thermomicrobiota</taxon>
        <taxon>Thermomicrobia</taxon>
        <taxon>Sphaerobacterales</taxon>
        <taxon>Sphaerobacterineae</taxon>
        <taxon>Sphaerobacteraceae</taxon>
        <taxon>Sphaerobacter</taxon>
    </lineage>
</organism>
<dbReference type="eggNOG" id="COG4911">
    <property type="taxonomic scope" value="Bacteria"/>
</dbReference>
<reference evidence="2 3" key="2">
    <citation type="journal article" date="2010" name="Stand. Genomic Sci.">
        <title>Complete genome sequence of Desulfohalobium retbaense type strain (HR(100)).</title>
        <authorList>
            <person name="Spring S."/>
            <person name="Nolan M."/>
            <person name="Lapidus A."/>
            <person name="Glavina Del Rio T."/>
            <person name="Copeland A."/>
            <person name="Tice H."/>
            <person name="Cheng J.F."/>
            <person name="Lucas S."/>
            <person name="Land M."/>
            <person name="Chen F."/>
            <person name="Bruce D."/>
            <person name="Goodwin L."/>
            <person name="Pitluck S."/>
            <person name="Ivanova N."/>
            <person name="Mavromatis K."/>
            <person name="Mikhailova N."/>
            <person name="Pati A."/>
            <person name="Chen A."/>
            <person name="Palaniappan K."/>
            <person name="Hauser L."/>
            <person name="Chang Y.J."/>
            <person name="Jeffries C.D."/>
            <person name="Munk C."/>
            <person name="Kiss H."/>
            <person name="Chain P."/>
            <person name="Han C."/>
            <person name="Brettin T."/>
            <person name="Detter J.C."/>
            <person name="Schuler E."/>
            <person name="Goker M."/>
            <person name="Rohde M."/>
            <person name="Bristow J."/>
            <person name="Eisen J.A."/>
            <person name="Markowitz V."/>
            <person name="Hugenholtz P."/>
            <person name="Kyrpides N.C."/>
            <person name="Klenk H.P."/>
        </authorList>
    </citation>
    <scope>NUCLEOTIDE SEQUENCE [LARGE SCALE GENOMIC DNA]</scope>
    <source>
        <strain evidence="3">ATCC 49802 / DSM 20745 / S 6022</strain>
    </source>
</reference>
<feature type="coiled-coil region" evidence="1">
    <location>
        <begin position="26"/>
        <end position="83"/>
    </location>
</feature>
<evidence type="ECO:0000313" key="3">
    <source>
        <dbReference type="Proteomes" id="UP000002027"/>
    </source>
</evidence>
<evidence type="ECO:0000256" key="1">
    <source>
        <dbReference type="SAM" id="Coils"/>
    </source>
</evidence>
<dbReference type="RefSeq" id="WP_012873375.1">
    <property type="nucleotide sequence ID" value="NC_013524.1"/>
</dbReference>
<dbReference type="Pfam" id="PF09969">
    <property type="entry name" value="DUF2203"/>
    <property type="match status" value="1"/>
</dbReference>
<dbReference type="Proteomes" id="UP000002027">
    <property type="component" value="Chromosome 2"/>
</dbReference>